<accession>A0A397JAR8</accession>
<keyword evidence="4" id="KW-1185">Reference proteome</keyword>
<dbReference type="InterPro" id="IPR006571">
    <property type="entry name" value="TLDc_dom"/>
</dbReference>
<comment type="caution">
    <text evidence="3">The sequence shown here is derived from an EMBL/GenBank/DDBJ whole genome shotgun (WGS) entry which is preliminary data.</text>
</comment>
<dbReference type="OrthoDB" id="4062651at2759"/>
<dbReference type="PROSITE" id="PS50011">
    <property type="entry name" value="PROTEIN_KINASE_DOM"/>
    <property type="match status" value="2"/>
</dbReference>
<dbReference type="InterPro" id="IPR000719">
    <property type="entry name" value="Prot_kinase_dom"/>
</dbReference>
<dbReference type="AlphaFoldDB" id="A0A397JAR8"/>
<feature type="domain" description="Protein kinase" evidence="1">
    <location>
        <begin position="28"/>
        <end position="285"/>
    </location>
</feature>
<evidence type="ECO:0008006" key="5">
    <source>
        <dbReference type="Google" id="ProtNLM"/>
    </source>
</evidence>
<dbReference type="Pfam" id="PF07534">
    <property type="entry name" value="TLD"/>
    <property type="match status" value="1"/>
</dbReference>
<feature type="domain" description="TLDc" evidence="2">
    <location>
        <begin position="682"/>
        <end position="871"/>
    </location>
</feature>
<dbReference type="Gene3D" id="1.10.510.10">
    <property type="entry name" value="Transferase(Phosphotransferase) domain 1"/>
    <property type="match status" value="2"/>
</dbReference>
<dbReference type="PANTHER" id="PTHR44329">
    <property type="entry name" value="SERINE/THREONINE-PROTEIN KINASE TNNI3K-RELATED"/>
    <property type="match status" value="1"/>
</dbReference>
<dbReference type="InterPro" id="IPR001245">
    <property type="entry name" value="Ser-Thr/Tyr_kinase_cat_dom"/>
</dbReference>
<proteinExistence type="predicted"/>
<dbReference type="InterPro" id="IPR051681">
    <property type="entry name" value="Ser/Thr_Kinases-Pseudokinases"/>
</dbReference>
<dbReference type="InterPro" id="IPR011009">
    <property type="entry name" value="Kinase-like_dom_sf"/>
</dbReference>
<dbReference type="Pfam" id="PF07714">
    <property type="entry name" value="PK_Tyr_Ser-Thr"/>
    <property type="match status" value="2"/>
</dbReference>
<sequence>MSSSYSKKDSFKSALKGRFIKEYDYSTFENIKRIASGAFGTVYCAKSTSLEKHVALKCLHENDELFYEKFVRELTNIMAVNNHDNIINFYGISKDPSTETYFLVLQYAKDGDLRTYLRNNFKSLNWKVKINMAKDITSGLRCIHQENIVHKDLHSKNILVHEGRLLITDLGLSQSLDSNSNSTGGGMIAYTDPEYLRNHREYKRNKTSDIYSLGVLFWELSSGRPPFNNIPNLEIYKKVASSEREKPINGSPKDYINIYSKAWKNDPHQRPTIENIFDSLKNIKLDNIYNDSNDNQEDYIINKPQASINVLGSRDSISITSCTTSNLGEVIVMKNFQESSTSLSTSLSASLSASLSTTLNSNDYDNVTNGNQIIKYNYSDFKNLKNIGKGFGMIYRATLINGKKTVALKSIVIANTNAQLFVNELKKYSRVGSHKNIIRFYGISQKDLKSNEYILVLEYANGGTLRDHLKSNFESLEWINKLNLAHQIVKAIKHLHSNDIIHGDLHSKNILLHDNTIKISDFGITRLSTESSIDSKNSLGSIEYSDPMILKRMGKYRKTKASDIYSIGILLWEISCGKIPYESKFPDKINLIFYVSQGNREDPIIGTPQDYINIYQDCWNQDPNHRPNIGKVVQDLEYVDLANIFVESIDWLPNKPVNSFVSPARSILTPKLTSRVNETFSSTINKEHVSELSSWVDRKSTIYSSANNPYEFQLILRGSRDGFHPKTFWNMCHGHAGTIVVVKIAGTDEIVGGYNPLAWDNSKRGSKMKTNDSFIFSLKNRNNENSILSRVIDSSNRALYYHNDQNTHGPWFGNCEFMMKSDVSDFTQDKQCRCRVGSFNRQKSRYFFYEKSITTSSKNFSIVDYEVFKIIKKKIPKRTIR</sequence>
<evidence type="ECO:0000313" key="3">
    <source>
        <dbReference type="EMBL" id="RHZ83908.1"/>
    </source>
</evidence>
<name>A0A397JAR8_9GLOM</name>
<protein>
    <recommendedName>
        <fullName evidence="5">Non-specific protein-tyrosine kinase</fullName>
    </recommendedName>
</protein>
<reference evidence="3 4" key="1">
    <citation type="submission" date="2018-08" db="EMBL/GenBank/DDBJ databases">
        <title>Genome and evolution of the arbuscular mycorrhizal fungus Diversispora epigaea (formerly Glomus versiforme) and its bacterial endosymbionts.</title>
        <authorList>
            <person name="Sun X."/>
            <person name="Fei Z."/>
            <person name="Harrison M."/>
        </authorList>
    </citation>
    <scope>NUCLEOTIDE SEQUENCE [LARGE SCALE GENOMIC DNA]</scope>
    <source>
        <strain evidence="3 4">IT104</strain>
    </source>
</reference>
<dbReference type="GO" id="GO:0005524">
    <property type="term" value="F:ATP binding"/>
    <property type="evidence" value="ECO:0007669"/>
    <property type="project" value="InterPro"/>
</dbReference>
<organism evidence="3 4">
    <name type="scientific">Diversispora epigaea</name>
    <dbReference type="NCBI Taxonomy" id="1348612"/>
    <lineage>
        <taxon>Eukaryota</taxon>
        <taxon>Fungi</taxon>
        <taxon>Fungi incertae sedis</taxon>
        <taxon>Mucoromycota</taxon>
        <taxon>Glomeromycotina</taxon>
        <taxon>Glomeromycetes</taxon>
        <taxon>Diversisporales</taxon>
        <taxon>Diversisporaceae</taxon>
        <taxon>Diversispora</taxon>
    </lineage>
</organism>
<dbReference type="PRINTS" id="PR00109">
    <property type="entry name" value="TYRKINASE"/>
</dbReference>
<dbReference type="SUPFAM" id="SSF56112">
    <property type="entry name" value="Protein kinase-like (PK-like)"/>
    <property type="match status" value="2"/>
</dbReference>
<dbReference type="PROSITE" id="PS51886">
    <property type="entry name" value="TLDC"/>
    <property type="match status" value="1"/>
</dbReference>
<dbReference type="STRING" id="1348612.A0A397JAR8"/>
<dbReference type="EMBL" id="PQFF01000083">
    <property type="protein sequence ID" value="RHZ83908.1"/>
    <property type="molecule type" value="Genomic_DNA"/>
</dbReference>
<evidence type="ECO:0000313" key="4">
    <source>
        <dbReference type="Proteomes" id="UP000266861"/>
    </source>
</evidence>
<evidence type="ECO:0000259" key="1">
    <source>
        <dbReference type="PROSITE" id="PS50011"/>
    </source>
</evidence>
<feature type="domain" description="Protein kinase" evidence="1">
    <location>
        <begin position="381"/>
        <end position="639"/>
    </location>
</feature>
<evidence type="ECO:0000259" key="2">
    <source>
        <dbReference type="PROSITE" id="PS51886"/>
    </source>
</evidence>
<gene>
    <name evidence="3" type="ORF">Glove_87g16</name>
</gene>
<dbReference type="GO" id="GO:0004674">
    <property type="term" value="F:protein serine/threonine kinase activity"/>
    <property type="evidence" value="ECO:0007669"/>
    <property type="project" value="TreeGrafter"/>
</dbReference>
<dbReference type="Proteomes" id="UP000266861">
    <property type="component" value="Unassembled WGS sequence"/>
</dbReference>